<dbReference type="Gene3D" id="3.40.50.150">
    <property type="entry name" value="Vaccinia Virus protein VP39"/>
    <property type="match status" value="1"/>
</dbReference>
<keyword evidence="4" id="KW-1185">Reference proteome</keyword>
<dbReference type="PANTHER" id="PTHR43460">
    <property type="entry name" value="METHYLTRANSFERASE"/>
    <property type="match status" value="1"/>
</dbReference>
<reference evidence="3 4" key="1">
    <citation type="submission" date="2021-03" db="EMBL/GenBank/DDBJ databases">
        <title>Novel species identification of genus Shewanella.</title>
        <authorList>
            <person name="Liu G."/>
            <person name="Zhang Q."/>
        </authorList>
    </citation>
    <scope>NUCLEOTIDE SEQUENCE [LARGE SCALE GENOMIC DNA]</scope>
    <source>
        <strain evidence="3 4">FJAT-52962</strain>
    </source>
</reference>
<dbReference type="CDD" id="cd02440">
    <property type="entry name" value="AdoMet_MTases"/>
    <property type="match status" value="1"/>
</dbReference>
<dbReference type="SUPFAM" id="SSF53335">
    <property type="entry name" value="S-adenosyl-L-methionine-dependent methyltransferases"/>
    <property type="match status" value="1"/>
</dbReference>
<evidence type="ECO:0000313" key="3">
    <source>
        <dbReference type="EMBL" id="QSX38713.1"/>
    </source>
</evidence>
<sequence>MTSQHRSWGRVYQCPLCQLPLAQQANQYSCAKGHSFDCAKEGYVNLLPVAKKRSKDPGDSKEMIQGRRAFLDAGYYEKLSDRINELALSHAPGAGQALDLGCGEGYYSHRLFRAMNAAAPMALDGLDISRAAVRYGAKRYPDLAFCVASAYDMPFRDATFDLLLRVYAPSRDEELLRVMRPGACLITVQPGPMHHFAIKQLIYAEPRLHPEDDSVAEGFELIHAERLQWQLMLGRSDMTEAFLAMTPYAWKLSQEQKAELCRTGLGCELDFSIRVLRKR</sequence>
<name>A0ABX7R6K9_9GAMM</name>
<organism evidence="3 4">
    <name type="scientific">Shewanella sedimentimangrovi</name>
    <dbReference type="NCBI Taxonomy" id="2814293"/>
    <lineage>
        <taxon>Bacteria</taxon>
        <taxon>Pseudomonadati</taxon>
        <taxon>Pseudomonadota</taxon>
        <taxon>Gammaproteobacteria</taxon>
        <taxon>Alteromonadales</taxon>
        <taxon>Shewanellaceae</taxon>
        <taxon>Shewanella</taxon>
    </lineage>
</organism>
<dbReference type="Proteomes" id="UP000663207">
    <property type="component" value="Chromosome"/>
</dbReference>
<evidence type="ECO:0000259" key="1">
    <source>
        <dbReference type="Pfam" id="PF13847"/>
    </source>
</evidence>
<gene>
    <name evidence="3" type="primary">rlmA</name>
    <name evidence="3" type="ORF">JYB85_07890</name>
</gene>
<dbReference type="Pfam" id="PF21302">
    <property type="entry name" value="Zn_ribbon_RlmA"/>
    <property type="match status" value="1"/>
</dbReference>
<keyword evidence="3" id="KW-0808">Transferase</keyword>
<dbReference type="NCBIfam" id="NF008300">
    <property type="entry name" value="PRK11088.1"/>
    <property type="match status" value="1"/>
</dbReference>
<dbReference type="InterPro" id="IPR025714">
    <property type="entry name" value="Methyltranfer_dom"/>
</dbReference>
<keyword evidence="3" id="KW-0489">Methyltransferase</keyword>
<dbReference type="InterPro" id="IPR052939">
    <property type="entry name" value="23S_rRNA_MeTrnsfrase_RlmA"/>
</dbReference>
<dbReference type="PIRSF" id="PIRSF018249">
    <property type="entry name" value="MyrA_prd"/>
    <property type="match status" value="1"/>
</dbReference>
<evidence type="ECO:0000313" key="4">
    <source>
        <dbReference type="Proteomes" id="UP000663207"/>
    </source>
</evidence>
<feature type="domain" description="Methyltransferase" evidence="1">
    <location>
        <begin position="96"/>
        <end position="169"/>
    </location>
</feature>
<dbReference type="InterPro" id="IPR029063">
    <property type="entry name" value="SAM-dependent_MTases_sf"/>
</dbReference>
<dbReference type="PANTHER" id="PTHR43460:SF1">
    <property type="entry name" value="METHYLTRANSFERASE TYPE 11 DOMAIN-CONTAINING PROTEIN"/>
    <property type="match status" value="1"/>
</dbReference>
<dbReference type="InterPro" id="IPR016718">
    <property type="entry name" value="rRNA_m1G-MeTrfase_A_prd"/>
</dbReference>
<accession>A0ABX7R6K9</accession>
<proteinExistence type="predicted"/>
<dbReference type="EMBL" id="CP071502">
    <property type="protein sequence ID" value="QSX38713.1"/>
    <property type="molecule type" value="Genomic_DNA"/>
</dbReference>
<dbReference type="EC" id="2.1.1.187" evidence="3"/>
<dbReference type="RefSeq" id="WP_207381744.1">
    <property type="nucleotide sequence ID" value="NZ_CP071502.1"/>
</dbReference>
<feature type="domain" description="23S rRNA (guanine(745)-N(1))-methyltransferase N-terminal" evidence="2">
    <location>
        <begin position="12"/>
        <end position="55"/>
    </location>
</feature>
<evidence type="ECO:0000259" key="2">
    <source>
        <dbReference type="Pfam" id="PF21302"/>
    </source>
</evidence>
<protein>
    <submittedName>
        <fullName evidence="3">23S rRNA (Guanine(745)-N(1))-methyltransferase</fullName>
        <ecNumber evidence="3">2.1.1.187</ecNumber>
    </submittedName>
</protein>
<dbReference type="GO" id="GO:0052911">
    <property type="term" value="F:23S rRNA (guanine(745)-N(1))-methyltransferase activity"/>
    <property type="evidence" value="ECO:0007669"/>
    <property type="project" value="UniProtKB-EC"/>
</dbReference>
<dbReference type="Pfam" id="PF13847">
    <property type="entry name" value="Methyltransf_31"/>
    <property type="match status" value="1"/>
</dbReference>
<dbReference type="InterPro" id="IPR048647">
    <property type="entry name" value="RlmA_N"/>
</dbReference>